<dbReference type="InterPro" id="IPR023302">
    <property type="entry name" value="Pept_S9A_N"/>
</dbReference>
<feature type="domain" description="Peptidase S9A N-terminal" evidence="2">
    <location>
        <begin position="6"/>
        <end position="224"/>
    </location>
</feature>
<accession>A0A382FZG1</accession>
<dbReference type="PANTHER" id="PTHR11757">
    <property type="entry name" value="PROTEASE FAMILY S9A OLIGOPEPTIDASE"/>
    <property type="match status" value="1"/>
</dbReference>
<dbReference type="PANTHER" id="PTHR11757:SF19">
    <property type="entry name" value="PROLYL ENDOPEPTIDASE-LIKE"/>
    <property type="match status" value="1"/>
</dbReference>
<sequence>MNIPKLRQQITIKKCHGISWEDNYAWIHQNNILEVLKNPNKLNPEVRKYLEENNKYTEYHLKDTKELQKKLFDEIKGRIKLDDESLSFTDKKYIYWTKTTKETNYSIKLRKKIGTSKIEEYWNGEEEREKLNVDYFGVGDLEVSHNDEMLAYSLDLKGSEYFTIYVRRILDNKIVSEEIKDTSGSITWSMDDKFIFYSKLDKFHRPRQIYRHKIGTPIKNDQLI</sequence>
<dbReference type="Gene3D" id="2.130.10.120">
    <property type="entry name" value="Prolyl oligopeptidase, N-terminal domain"/>
    <property type="match status" value="1"/>
</dbReference>
<feature type="non-terminal residue" evidence="3">
    <location>
        <position position="224"/>
    </location>
</feature>
<evidence type="ECO:0000313" key="3">
    <source>
        <dbReference type="EMBL" id="SVB68428.1"/>
    </source>
</evidence>
<dbReference type="InterPro" id="IPR051543">
    <property type="entry name" value="Serine_Peptidase_S9A"/>
</dbReference>
<name>A0A382FZG1_9ZZZZ</name>
<dbReference type="AlphaFoldDB" id="A0A382FZG1"/>
<dbReference type="InterPro" id="IPR029058">
    <property type="entry name" value="AB_hydrolase_fold"/>
</dbReference>
<gene>
    <name evidence="3" type="ORF">METZ01_LOCUS221282</name>
</gene>
<reference evidence="3" key="1">
    <citation type="submission" date="2018-05" db="EMBL/GenBank/DDBJ databases">
        <authorList>
            <person name="Lanie J.A."/>
            <person name="Ng W.-L."/>
            <person name="Kazmierczak K.M."/>
            <person name="Andrzejewski T.M."/>
            <person name="Davidsen T.M."/>
            <person name="Wayne K.J."/>
            <person name="Tettelin H."/>
            <person name="Glass J.I."/>
            <person name="Rusch D."/>
            <person name="Podicherti R."/>
            <person name="Tsui H.-C.T."/>
            <person name="Winkler M.E."/>
        </authorList>
    </citation>
    <scope>NUCLEOTIDE SEQUENCE</scope>
</reference>
<comment type="similarity">
    <text evidence="1">Belongs to the peptidase S9A family.</text>
</comment>
<proteinExistence type="inferred from homology"/>
<dbReference type="SUPFAM" id="SSF50993">
    <property type="entry name" value="Peptidase/esterase 'gauge' domain"/>
    <property type="match status" value="1"/>
</dbReference>
<dbReference type="Pfam" id="PF02897">
    <property type="entry name" value="Peptidase_S9_N"/>
    <property type="match status" value="1"/>
</dbReference>
<dbReference type="EMBL" id="UINC01052745">
    <property type="protein sequence ID" value="SVB68428.1"/>
    <property type="molecule type" value="Genomic_DNA"/>
</dbReference>
<evidence type="ECO:0000256" key="1">
    <source>
        <dbReference type="ARBA" id="ARBA00005228"/>
    </source>
</evidence>
<organism evidence="3">
    <name type="scientific">marine metagenome</name>
    <dbReference type="NCBI Taxonomy" id="408172"/>
    <lineage>
        <taxon>unclassified sequences</taxon>
        <taxon>metagenomes</taxon>
        <taxon>ecological metagenomes</taxon>
    </lineage>
</organism>
<evidence type="ECO:0000259" key="2">
    <source>
        <dbReference type="Pfam" id="PF02897"/>
    </source>
</evidence>
<dbReference type="Gene3D" id="3.40.50.1820">
    <property type="entry name" value="alpha/beta hydrolase"/>
    <property type="match status" value="1"/>
</dbReference>
<protein>
    <recommendedName>
        <fullName evidence="2">Peptidase S9A N-terminal domain-containing protein</fullName>
    </recommendedName>
</protein>
<dbReference type="GO" id="GO:0004252">
    <property type="term" value="F:serine-type endopeptidase activity"/>
    <property type="evidence" value="ECO:0007669"/>
    <property type="project" value="InterPro"/>
</dbReference>